<evidence type="ECO:0000259" key="4">
    <source>
        <dbReference type="Pfam" id="PF08241"/>
    </source>
</evidence>
<dbReference type="OrthoDB" id="9797252at2"/>
<dbReference type="Proteomes" id="UP000236000">
    <property type="component" value="Unassembled WGS sequence"/>
</dbReference>
<dbReference type="AlphaFoldDB" id="A0A2N8HFL6"/>
<proteinExistence type="inferred from homology"/>
<reference evidence="5 6" key="1">
    <citation type="journal article" date="2017" name="BMC Genomics">
        <title>Genome sequencing of 39 Akkermansia muciniphila isolates reveals its population structure, genomic and functional diverisity, and global distribution in mammalian gut microbiotas.</title>
        <authorList>
            <person name="Guo X."/>
            <person name="Li S."/>
            <person name="Zhang J."/>
            <person name="Wu F."/>
            <person name="Li X."/>
            <person name="Wu D."/>
            <person name="Zhang M."/>
            <person name="Ou Z."/>
            <person name="Jie Z."/>
            <person name="Yan Q."/>
            <person name="Li P."/>
            <person name="Yi J."/>
            <person name="Peng Y."/>
        </authorList>
    </citation>
    <scope>NUCLEOTIDE SEQUENCE [LARGE SCALE GENOMIC DNA]</scope>
    <source>
        <strain evidence="5 6">GP24</strain>
    </source>
</reference>
<dbReference type="GO" id="GO:0008757">
    <property type="term" value="F:S-adenosylmethionine-dependent methyltransferase activity"/>
    <property type="evidence" value="ECO:0007669"/>
    <property type="project" value="InterPro"/>
</dbReference>
<dbReference type="InterPro" id="IPR051052">
    <property type="entry name" value="Diverse_substrate_MTase"/>
</dbReference>
<comment type="caution">
    <text evidence="5">The sequence shown here is derived from an EMBL/GenBank/DDBJ whole genome shotgun (WGS) entry which is preliminary data.</text>
</comment>
<dbReference type="InterPro" id="IPR029063">
    <property type="entry name" value="SAM-dependent_MTases_sf"/>
</dbReference>
<evidence type="ECO:0000313" key="5">
    <source>
        <dbReference type="EMBL" id="PNC19068.1"/>
    </source>
</evidence>
<dbReference type="InterPro" id="IPR013216">
    <property type="entry name" value="Methyltransf_11"/>
</dbReference>
<comment type="similarity">
    <text evidence="1">Belongs to the methyltransferase superfamily.</text>
</comment>
<dbReference type="GO" id="GO:0032259">
    <property type="term" value="P:methylation"/>
    <property type="evidence" value="ECO:0007669"/>
    <property type="project" value="UniProtKB-KW"/>
</dbReference>
<keyword evidence="2 5" id="KW-0489">Methyltransferase</keyword>
<name>A0A2N8HFL6_9BACT</name>
<dbReference type="PANTHER" id="PTHR44942:SF4">
    <property type="entry name" value="METHYLTRANSFERASE TYPE 11 DOMAIN-CONTAINING PROTEIN"/>
    <property type="match status" value="1"/>
</dbReference>
<dbReference type="PANTHER" id="PTHR44942">
    <property type="entry name" value="METHYLTRANSF_11 DOMAIN-CONTAINING PROTEIN"/>
    <property type="match status" value="1"/>
</dbReference>
<evidence type="ECO:0000256" key="2">
    <source>
        <dbReference type="ARBA" id="ARBA00022603"/>
    </source>
</evidence>
<evidence type="ECO:0000256" key="3">
    <source>
        <dbReference type="ARBA" id="ARBA00022679"/>
    </source>
</evidence>
<dbReference type="SUPFAM" id="SSF53335">
    <property type="entry name" value="S-adenosyl-L-methionine-dependent methyltransferases"/>
    <property type="match status" value="1"/>
</dbReference>
<protein>
    <submittedName>
        <fullName evidence="5">SAM-dependent methyltransferase</fullName>
    </submittedName>
</protein>
<dbReference type="EMBL" id="PJKA01000006">
    <property type="protein sequence ID" value="PNC19068.1"/>
    <property type="molecule type" value="Genomic_DNA"/>
</dbReference>
<dbReference type="RefSeq" id="WP_102712983.1">
    <property type="nucleotide sequence ID" value="NZ_PJKA01000006.1"/>
</dbReference>
<accession>A0A2N8HFL6</accession>
<evidence type="ECO:0000256" key="1">
    <source>
        <dbReference type="ARBA" id="ARBA00008361"/>
    </source>
</evidence>
<gene>
    <name evidence="5" type="ORF">CXU22_03180</name>
</gene>
<evidence type="ECO:0000313" key="6">
    <source>
        <dbReference type="Proteomes" id="UP000236000"/>
    </source>
</evidence>
<feature type="domain" description="Methyltransferase type 11" evidence="4">
    <location>
        <begin position="42"/>
        <end position="133"/>
    </location>
</feature>
<dbReference type="Gene3D" id="3.40.50.150">
    <property type="entry name" value="Vaccinia Virus protein VP39"/>
    <property type="match status" value="1"/>
</dbReference>
<keyword evidence="3 5" id="KW-0808">Transferase</keyword>
<dbReference type="Pfam" id="PF08241">
    <property type="entry name" value="Methyltransf_11"/>
    <property type="match status" value="1"/>
</dbReference>
<sequence length="247" mass="27838">MDNTGKFTGKAASYTQGRRGYPEALLDMLAQEEGGSPLRAADAGSGTGILSRAMLERGWTVYGVEPNNDMREEAERLLREFPLFHSVPGTAEHTLLPDASVDLVTAAQAFHWFDAAAFKRECRRILVPGGKIALIWNSRVEDAPAVLEEGRIHRLYCPRFYGFSGGLADIQERIADFFDHHFQVFRFPNELSYTREQYIRRMLSSSYSPGEREEGYAAWLEALNHLFDRFQTGGKLTIPHETVAYLG</sequence>
<organism evidence="5 6">
    <name type="scientific">Akkermansia muciniphila</name>
    <dbReference type="NCBI Taxonomy" id="239935"/>
    <lineage>
        <taxon>Bacteria</taxon>
        <taxon>Pseudomonadati</taxon>
        <taxon>Verrucomicrobiota</taxon>
        <taxon>Verrucomicrobiia</taxon>
        <taxon>Verrucomicrobiales</taxon>
        <taxon>Akkermansiaceae</taxon>
        <taxon>Akkermansia</taxon>
    </lineage>
</organism>
<dbReference type="CDD" id="cd02440">
    <property type="entry name" value="AdoMet_MTases"/>
    <property type="match status" value="1"/>
</dbReference>